<evidence type="ECO:0000313" key="6">
    <source>
        <dbReference type="Proteomes" id="UP000593566"/>
    </source>
</evidence>
<dbReference type="EMBL" id="JACCJB010000023">
    <property type="protein sequence ID" value="KAF6218236.1"/>
    <property type="molecule type" value="Genomic_DNA"/>
</dbReference>
<dbReference type="Proteomes" id="UP000593566">
    <property type="component" value="Unassembled WGS sequence"/>
</dbReference>
<dbReference type="SUPFAM" id="SSF50044">
    <property type="entry name" value="SH3-domain"/>
    <property type="match status" value="2"/>
</dbReference>
<evidence type="ECO:0000259" key="4">
    <source>
        <dbReference type="PROSITE" id="PS50002"/>
    </source>
</evidence>
<comment type="caution">
    <text evidence="5">The sequence shown here is derived from an EMBL/GenBank/DDBJ whole genome shotgun (WGS) entry which is preliminary data.</text>
</comment>
<reference evidence="5 6" key="1">
    <citation type="journal article" date="2020" name="Genomics">
        <title>Complete, high-quality genomes from long-read metagenomic sequencing of two wolf lichen thalli reveals enigmatic genome architecture.</title>
        <authorList>
            <person name="McKenzie S.K."/>
            <person name="Walston R.F."/>
            <person name="Allen J.L."/>
        </authorList>
    </citation>
    <scope>NUCLEOTIDE SEQUENCE [LARGE SCALE GENOMIC DNA]</scope>
    <source>
        <strain evidence="5">WasteWater1</strain>
    </source>
</reference>
<evidence type="ECO:0000256" key="1">
    <source>
        <dbReference type="ARBA" id="ARBA00022443"/>
    </source>
</evidence>
<dbReference type="SMART" id="SM00326">
    <property type="entry name" value="SH3"/>
    <property type="match status" value="2"/>
</dbReference>
<gene>
    <name evidence="5" type="ORF">HO133_006197</name>
</gene>
<accession>A0A8H6C7R8</accession>
<keyword evidence="1 2" id="KW-0728">SH3 domain</keyword>
<proteinExistence type="predicted"/>
<dbReference type="AlphaFoldDB" id="A0A8H6C7R8"/>
<feature type="domain" description="SH3" evidence="4">
    <location>
        <begin position="480"/>
        <end position="539"/>
    </location>
</feature>
<dbReference type="PANTHER" id="PTHR45929:SF3">
    <property type="entry name" value="JAK PATHWAY SIGNAL TRANSDUCTION ADAPTOR MOLECULE"/>
    <property type="match status" value="1"/>
</dbReference>
<dbReference type="Gene3D" id="2.30.30.40">
    <property type="entry name" value="SH3 Domains"/>
    <property type="match status" value="2"/>
</dbReference>
<dbReference type="GeneID" id="59334599"/>
<dbReference type="InterPro" id="IPR036028">
    <property type="entry name" value="SH3-like_dom_sf"/>
</dbReference>
<keyword evidence="6" id="KW-1185">Reference proteome</keyword>
<name>A0A8H6C7R8_9LECA</name>
<dbReference type="PROSITE" id="PS50002">
    <property type="entry name" value="SH3"/>
    <property type="match status" value="2"/>
</dbReference>
<dbReference type="InterPro" id="IPR001452">
    <property type="entry name" value="SH3_domain"/>
</dbReference>
<protein>
    <recommendedName>
        <fullName evidence="4">SH3 domain-containing protein</fullName>
    </recommendedName>
</protein>
<evidence type="ECO:0000256" key="2">
    <source>
        <dbReference type="PROSITE-ProRule" id="PRU00192"/>
    </source>
</evidence>
<dbReference type="Pfam" id="PF00018">
    <property type="entry name" value="SH3_1"/>
    <property type="match status" value="1"/>
</dbReference>
<evidence type="ECO:0000256" key="3">
    <source>
        <dbReference type="SAM" id="MobiDB-lite"/>
    </source>
</evidence>
<dbReference type="GO" id="GO:0033565">
    <property type="term" value="C:ESCRT-0 complex"/>
    <property type="evidence" value="ECO:0007669"/>
    <property type="project" value="TreeGrafter"/>
</dbReference>
<evidence type="ECO:0000313" key="5">
    <source>
        <dbReference type="EMBL" id="KAF6218236.1"/>
    </source>
</evidence>
<dbReference type="GO" id="GO:0043328">
    <property type="term" value="P:protein transport to vacuole involved in ubiquitin-dependent protein catabolic process via the multivesicular body sorting pathway"/>
    <property type="evidence" value="ECO:0007669"/>
    <property type="project" value="TreeGrafter"/>
</dbReference>
<dbReference type="InterPro" id="IPR050670">
    <property type="entry name" value="STAM"/>
</dbReference>
<dbReference type="PANTHER" id="PTHR45929">
    <property type="entry name" value="JAK PATHWAY SIGNAL TRANSDUCTION ADAPTOR MOLECULE"/>
    <property type="match status" value="1"/>
</dbReference>
<feature type="region of interest" description="Disordered" evidence="3">
    <location>
        <begin position="156"/>
        <end position="184"/>
    </location>
</feature>
<dbReference type="RefSeq" id="XP_037147671.1">
    <property type="nucleotide sequence ID" value="XM_037297097.1"/>
</dbReference>
<sequence length="647" mass="71844">MAELVGLAASIYRIANPSKHRIYSIVLDHLSAVLNQNGDCIISKTVETIDTLIKRCERLLEEFSLTIDIVKARATHIQWPLRKRKTQEMKLSLEGFKSTLSLIAQTVILRKTIKDGSSRQGNGGQDRGSTVRRNISVLSSAVLSNRRLIEKLNAAEAKAKRSRPVETESEAYGKGSATEEGLASDDFEQELKIATAPRETLIVLPESQGTGRSFRLLRAYHDMRHDPPASSAINASLPSSVTQTRANTHRPFGLLADTAGSEPTISEKESPDQEIRLLLTEWTSTAQYLLQGYLDDAPIGNTAGLSSGEPSQERHRNKSTNQRSNTQTDTSRNEFNMTTPSDGALEPPFLTFETWSYPASGRKSLTDCFSERGGGYVWRHEDQASRWYYVGEKMVLDYRIRHPDDAIYPEGQKMRTVVSKQWIPKNILIKAGYEHTEYGEGSYAIPGKLTTQDVRSLHLSASERTEKLLRRLASTQPKKSQRQMVKAIWDFDALAPTDSSFKKGDVCEVNADRSLAWWQGYKDGASGRVPASYVGLITTTASDAKQSPRRKCNVRALPDFHSADGSELSFQAGDIIEIEADLYELRWKGYLNSRQGLVPAHRVLMTSPAGSSSSESQLSGLISESIRRTIEKVRKTAAGKDGVKDSN</sequence>
<feature type="region of interest" description="Disordered" evidence="3">
    <location>
        <begin position="301"/>
        <end position="347"/>
    </location>
</feature>
<feature type="compositionally biased region" description="Basic and acidic residues" evidence="3">
    <location>
        <begin position="157"/>
        <end position="166"/>
    </location>
</feature>
<feature type="compositionally biased region" description="Polar residues" evidence="3">
    <location>
        <begin position="319"/>
        <end position="341"/>
    </location>
</feature>
<organism evidence="5 6">
    <name type="scientific">Letharia lupina</name>
    <dbReference type="NCBI Taxonomy" id="560253"/>
    <lineage>
        <taxon>Eukaryota</taxon>
        <taxon>Fungi</taxon>
        <taxon>Dikarya</taxon>
        <taxon>Ascomycota</taxon>
        <taxon>Pezizomycotina</taxon>
        <taxon>Lecanoromycetes</taxon>
        <taxon>OSLEUM clade</taxon>
        <taxon>Lecanoromycetidae</taxon>
        <taxon>Lecanorales</taxon>
        <taxon>Lecanorineae</taxon>
        <taxon>Parmeliaceae</taxon>
        <taxon>Letharia</taxon>
    </lineage>
</organism>
<feature type="domain" description="SH3" evidence="4">
    <location>
        <begin position="549"/>
        <end position="608"/>
    </location>
</feature>